<name>F4QGX3_9CAUL</name>
<dbReference type="GO" id="GO:0005975">
    <property type="term" value="P:carbohydrate metabolic process"/>
    <property type="evidence" value="ECO:0007669"/>
    <property type="project" value="TreeGrafter"/>
</dbReference>
<proteinExistence type="predicted"/>
<organism evidence="5 6">
    <name type="scientific">Asticcacaulis biprosthecium C19</name>
    <dbReference type="NCBI Taxonomy" id="715226"/>
    <lineage>
        <taxon>Bacteria</taxon>
        <taxon>Pseudomonadati</taxon>
        <taxon>Pseudomonadota</taxon>
        <taxon>Alphaproteobacteria</taxon>
        <taxon>Caulobacterales</taxon>
        <taxon>Caulobacteraceae</taxon>
        <taxon>Asticcacaulis</taxon>
    </lineage>
</organism>
<sequence>MLTTPALAAPQFAKIFTDHAVVQRDQPVTVWGTAAPSQAVTVSLNGQTATATADSAGKWRATLPVMTAGGPYSLTATAGGETATRNDILIGDVYLCGGQSNMEFAVRNSTNAWGTLMGSGNTNIRFANIQKDTQPLPLDDLTHPTEWKVSGPDVTGDASAVCYYMAKSLQARYQVPVGFINSSWGGTTLESWVGPSSLKTVPTFADGVAAVTQLGTDPAKAMANEERRQETWWDAHDKNAKSERAYIAPKYDDSKWPSLTPVGSWKAAGIEDFKAHDGVGWFRTTVDLTEAQAATANQLVLGPIDTYDTAWVNGTRVGGASTSWMWREYNVPKGVFKAGTNVVVLRVLSGGNGGGLTGRPENRAVKTSDGQYIQLKADWKYKKGMASKGLSIPPAPWNVPTSLTTLYNGMIAPLKGYHFKLAAWYQGESNVGRAEQYRTLQPLLIKDWRDTFGQPDMPFLVTQLTAYGSTASQPIESGWAELREAQRLSIANDPKAFTAITIDFGDRSDIHPTQKTIVGERLARAARVIAYGDTTLTPGGPEAISATRSGSDVIITFKSTNGGLRTYSSDMAIGFEACAGSACRYVAGSPSGDTVMLKGAGADITKVRYAWADSPFVNLFSADDMPAAPFELVVQ</sequence>
<dbReference type="SUPFAM" id="SSF52266">
    <property type="entry name" value="SGNH hydrolase"/>
    <property type="match status" value="1"/>
</dbReference>
<dbReference type="Gene3D" id="3.40.50.1110">
    <property type="entry name" value="SGNH hydrolase"/>
    <property type="match status" value="1"/>
</dbReference>
<dbReference type="PANTHER" id="PTHR22901:SF0">
    <property type="entry name" value="SIALATE O-ACETYLESTERASE"/>
    <property type="match status" value="1"/>
</dbReference>
<evidence type="ECO:0000256" key="1">
    <source>
        <dbReference type="ARBA" id="ARBA00022801"/>
    </source>
</evidence>
<dbReference type="Pfam" id="PF03629">
    <property type="entry name" value="SASA"/>
    <property type="match status" value="1"/>
</dbReference>
<keyword evidence="6" id="KW-1185">Reference proteome</keyword>
<accession>F4QGX3</accession>
<dbReference type="EMBL" id="GL883077">
    <property type="protein sequence ID" value="EGF93726.1"/>
    <property type="molecule type" value="Genomic_DNA"/>
</dbReference>
<dbReference type="Proteomes" id="UP000006512">
    <property type="component" value="Unassembled WGS sequence"/>
</dbReference>
<evidence type="ECO:0000256" key="2">
    <source>
        <dbReference type="ARBA" id="ARBA00023295"/>
    </source>
</evidence>
<dbReference type="GO" id="GO:0001681">
    <property type="term" value="F:sialate O-acetylesterase activity"/>
    <property type="evidence" value="ECO:0007669"/>
    <property type="project" value="InterPro"/>
</dbReference>
<evidence type="ECO:0000313" key="6">
    <source>
        <dbReference type="Proteomes" id="UP000006512"/>
    </source>
</evidence>
<dbReference type="InterPro" id="IPR036514">
    <property type="entry name" value="SGNH_hydro_sf"/>
</dbReference>
<dbReference type="GO" id="GO:0004553">
    <property type="term" value="F:hydrolase activity, hydrolyzing O-glycosyl compounds"/>
    <property type="evidence" value="ECO:0007669"/>
    <property type="project" value="UniProtKB-ARBA"/>
</dbReference>
<dbReference type="eggNOG" id="COG3250">
    <property type="taxonomic scope" value="Bacteria"/>
</dbReference>
<evidence type="ECO:0000259" key="4">
    <source>
        <dbReference type="Pfam" id="PF13364"/>
    </source>
</evidence>
<keyword evidence="2" id="KW-0326">Glycosidase</keyword>
<dbReference type="HOGENOM" id="CLU_015150_2_0_5"/>
<evidence type="ECO:0000259" key="3">
    <source>
        <dbReference type="Pfam" id="PF03629"/>
    </source>
</evidence>
<dbReference type="InterPro" id="IPR008979">
    <property type="entry name" value="Galactose-bd-like_sf"/>
</dbReference>
<feature type="domain" description="Sialate O-acetylesterase" evidence="3">
    <location>
        <begin position="404"/>
        <end position="525"/>
    </location>
</feature>
<protein>
    <submittedName>
        <fullName evidence="5">Glycosyl hydrolase family 2, sugar binding domain protein</fullName>
    </submittedName>
</protein>
<dbReference type="InterPro" id="IPR025300">
    <property type="entry name" value="BetaGal_jelly_roll_dom"/>
</dbReference>
<dbReference type="STRING" id="715226.ABI_21680"/>
<dbReference type="InterPro" id="IPR039329">
    <property type="entry name" value="SIAE"/>
</dbReference>
<keyword evidence="1 5" id="KW-0378">Hydrolase</keyword>
<dbReference type="Pfam" id="PF13364">
    <property type="entry name" value="BetaGal_ABD2"/>
    <property type="match status" value="1"/>
</dbReference>
<dbReference type="InterPro" id="IPR013783">
    <property type="entry name" value="Ig-like_fold"/>
</dbReference>
<dbReference type="PANTHER" id="PTHR22901">
    <property type="entry name" value="SIALATE O-ACETYLESTERASE"/>
    <property type="match status" value="1"/>
</dbReference>
<dbReference type="InterPro" id="IPR005181">
    <property type="entry name" value="SASA"/>
</dbReference>
<reference evidence="6" key="1">
    <citation type="submission" date="2011-03" db="EMBL/GenBank/DDBJ databases">
        <title>Draft genome sequence of Brevundimonas diminuta.</title>
        <authorList>
            <person name="Brown P.J.B."/>
            <person name="Buechlein A."/>
            <person name="Hemmerich C."/>
            <person name="Brun Y.V."/>
        </authorList>
    </citation>
    <scope>NUCLEOTIDE SEQUENCE [LARGE SCALE GENOMIC DNA]</scope>
    <source>
        <strain evidence="6">C19</strain>
    </source>
</reference>
<dbReference type="SUPFAM" id="SSF49785">
    <property type="entry name" value="Galactose-binding domain-like"/>
    <property type="match status" value="1"/>
</dbReference>
<evidence type="ECO:0000313" key="5">
    <source>
        <dbReference type="EMBL" id="EGF93726.1"/>
    </source>
</evidence>
<dbReference type="Gene3D" id="2.60.120.260">
    <property type="entry name" value="Galactose-binding domain-like"/>
    <property type="match status" value="1"/>
</dbReference>
<gene>
    <name evidence="5" type="ORF">ABI_21680</name>
</gene>
<feature type="domain" description="Beta-galactosidase jelly roll" evidence="4">
    <location>
        <begin position="243"/>
        <end position="349"/>
    </location>
</feature>
<dbReference type="Gene3D" id="2.60.40.10">
    <property type="entry name" value="Immunoglobulins"/>
    <property type="match status" value="1"/>
</dbReference>
<dbReference type="AlphaFoldDB" id="F4QGX3"/>